<protein>
    <submittedName>
        <fullName evidence="2">ABC transporter permease</fullName>
    </submittedName>
</protein>
<reference evidence="2 3" key="1">
    <citation type="submission" date="2016-05" db="EMBL/GenBank/DDBJ databases">
        <title>Paenibacillus oryzae. sp. nov., isolated from the rice root.</title>
        <authorList>
            <person name="Zhang J."/>
            <person name="Zhang X."/>
        </authorList>
    </citation>
    <scope>NUCLEOTIDE SEQUENCE [LARGE SCALE GENOMIC DNA]</scope>
    <source>
        <strain evidence="2 3">1DrF-4</strain>
    </source>
</reference>
<name>A0A1A5YLE8_9BACL</name>
<feature type="transmembrane region" description="Helical" evidence="1">
    <location>
        <begin position="20"/>
        <end position="40"/>
    </location>
</feature>
<dbReference type="GO" id="GO:0140359">
    <property type="term" value="F:ABC-type transporter activity"/>
    <property type="evidence" value="ECO:0007669"/>
    <property type="project" value="InterPro"/>
</dbReference>
<proteinExistence type="predicted"/>
<accession>A0A1A5YLE8</accession>
<feature type="transmembrane region" description="Helical" evidence="1">
    <location>
        <begin position="138"/>
        <end position="160"/>
    </location>
</feature>
<gene>
    <name evidence="2" type="ORF">A7K91_20955</name>
</gene>
<feature type="transmembrane region" description="Helical" evidence="1">
    <location>
        <begin position="242"/>
        <end position="266"/>
    </location>
</feature>
<dbReference type="OrthoDB" id="2680264at2"/>
<feature type="transmembrane region" description="Helical" evidence="1">
    <location>
        <begin position="52"/>
        <end position="74"/>
    </location>
</feature>
<feature type="transmembrane region" description="Helical" evidence="1">
    <location>
        <begin position="166"/>
        <end position="189"/>
    </location>
</feature>
<evidence type="ECO:0000313" key="2">
    <source>
        <dbReference type="EMBL" id="OBR66200.1"/>
    </source>
</evidence>
<evidence type="ECO:0000313" key="3">
    <source>
        <dbReference type="Proteomes" id="UP000092024"/>
    </source>
</evidence>
<feature type="transmembrane region" description="Helical" evidence="1">
    <location>
        <begin position="101"/>
        <end position="126"/>
    </location>
</feature>
<evidence type="ECO:0000256" key="1">
    <source>
        <dbReference type="SAM" id="Phobius"/>
    </source>
</evidence>
<sequence length="273" mass="29734">MNEIGYVAAREIKIGFRNPWAYSFMALFALFMLSLLLINAQSYVKGYSGISGTMLNLALYLLPLMALMLGAFSLTGEKEEGNWELLSTYPLGTWAFLSGKYIGLSVVLLVIVALGFGLSGVAGWLLGGGFDFSTYGQLLVFCICLSLFFLGASMLVGTIAKNRWQALTLAVGIWFFAVIAWPSLLIAALGMLPYSVIKPAITVLTFLNPAELTRLFTVVKLGGGSTLGPEYYNWMRWIGSPWGTPVFAGAMMAWIGVALLIAYAVWERGRRVG</sequence>
<dbReference type="GO" id="GO:0005886">
    <property type="term" value="C:plasma membrane"/>
    <property type="evidence" value="ECO:0007669"/>
    <property type="project" value="UniProtKB-SubCell"/>
</dbReference>
<dbReference type="PANTHER" id="PTHR43471">
    <property type="entry name" value="ABC TRANSPORTER PERMEASE"/>
    <property type="match status" value="1"/>
</dbReference>
<dbReference type="RefSeq" id="WP_068682396.1">
    <property type="nucleotide sequence ID" value="NZ_LYPA01000050.1"/>
</dbReference>
<dbReference type="PANTHER" id="PTHR43471:SF1">
    <property type="entry name" value="ABC TRANSPORTER PERMEASE PROTEIN NOSY-RELATED"/>
    <property type="match status" value="1"/>
</dbReference>
<dbReference type="AlphaFoldDB" id="A0A1A5YLE8"/>
<keyword evidence="1" id="KW-0812">Transmembrane</keyword>
<dbReference type="Pfam" id="PF12679">
    <property type="entry name" value="ABC2_membrane_2"/>
    <property type="match status" value="1"/>
</dbReference>
<keyword evidence="1" id="KW-1133">Transmembrane helix</keyword>
<dbReference type="EMBL" id="LYPA01000050">
    <property type="protein sequence ID" value="OBR66200.1"/>
    <property type="molecule type" value="Genomic_DNA"/>
</dbReference>
<keyword evidence="1" id="KW-0472">Membrane</keyword>
<dbReference type="STRING" id="1844972.A7K91_20955"/>
<keyword evidence="3" id="KW-1185">Reference proteome</keyword>
<organism evidence="2 3">
    <name type="scientific">Paenibacillus oryzae</name>
    <dbReference type="NCBI Taxonomy" id="1844972"/>
    <lineage>
        <taxon>Bacteria</taxon>
        <taxon>Bacillati</taxon>
        <taxon>Bacillota</taxon>
        <taxon>Bacilli</taxon>
        <taxon>Bacillales</taxon>
        <taxon>Paenibacillaceae</taxon>
        <taxon>Paenibacillus</taxon>
    </lineage>
</organism>
<dbReference type="Proteomes" id="UP000092024">
    <property type="component" value="Unassembled WGS sequence"/>
</dbReference>
<comment type="caution">
    <text evidence="2">The sequence shown here is derived from an EMBL/GenBank/DDBJ whole genome shotgun (WGS) entry which is preliminary data.</text>
</comment>